<dbReference type="AlphaFoldDB" id="A0A078BC07"/>
<evidence type="ECO:0000313" key="2">
    <source>
        <dbReference type="EMBL" id="CDW91746.1"/>
    </source>
</evidence>
<dbReference type="InParanoid" id="A0A078BC07"/>
<keyword evidence="3" id="KW-1185">Reference proteome</keyword>
<accession>A0A078BC07</accession>
<gene>
    <name evidence="2" type="primary">Contig16671.g17756</name>
    <name evidence="2" type="ORF">STYLEM_20906</name>
</gene>
<name>A0A078BC07_STYLE</name>
<proteinExistence type="predicted"/>
<organism evidence="2 3">
    <name type="scientific">Stylonychia lemnae</name>
    <name type="common">Ciliate</name>
    <dbReference type="NCBI Taxonomy" id="5949"/>
    <lineage>
        <taxon>Eukaryota</taxon>
        <taxon>Sar</taxon>
        <taxon>Alveolata</taxon>
        <taxon>Ciliophora</taxon>
        <taxon>Intramacronucleata</taxon>
        <taxon>Spirotrichea</taxon>
        <taxon>Stichotrichia</taxon>
        <taxon>Sporadotrichida</taxon>
        <taxon>Oxytrichidae</taxon>
        <taxon>Stylonychinae</taxon>
        <taxon>Stylonychia</taxon>
    </lineage>
</organism>
<dbReference type="Proteomes" id="UP000039865">
    <property type="component" value="Unassembled WGS sequence"/>
</dbReference>
<dbReference type="OrthoDB" id="320193at2759"/>
<feature type="transmembrane region" description="Helical" evidence="1">
    <location>
        <begin position="30"/>
        <end position="47"/>
    </location>
</feature>
<evidence type="ECO:0008006" key="4">
    <source>
        <dbReference type="Google" id="ProtNLM"/>
    </source>
</evidence>
<keyword evidence="1" id="KW-0472">Membrane</keyword>
<keyword evidence="1" id="KW-1133">Transmembrane helix</keyword>
<feature type="transmembrane region" description="Helical" evidence="1">
    <location>
        <begin position="59"/>
        <end position="78"/>
    </location>
</feature>
<sequence length="128" mass="14474">MDLKVLFHNPDELTDVELHVLRNKIQQQQLMPYFSAGIAGFGMYVLDNKILRRFSDWKRIALAASAGFVIGAIGSYQVRSTIQRKLDMEIVEAFETRYAQTALNMSGFGNNHLNAVAHSVSNPKQKPY</sequence>
<keyword evidence="1" id="KW-0812">Transmembrane</keyword>
<reference evidence="2 3" key="1">
    <citation type="submission" date="2014-06" db="EMBL/GenBank/DDBJ databases">
        <authorList>
            <person name="Swart Estienne"/>
        </authorList>
    </citation>
    <scope>NUCLEOTIDE SEQUENCE [LARGE SCALE GENOMIC DNA]</scope>
    <source>
        <strain evidence="2 3">130c</strain>
    </source>
</reference>
<evidence type="ECO:0000256" key="1">
    <source>
        <dbReference type="SAM" id="Phobius"/>
    </source>
</evidence>
<evidence type="ECO:0000313" key="3">
    <source>
        <dbReference type="Proteomes" id="UP000039865"/>
    </source>
</evidence>
<protein>
    <recommendedName>
        <fullName evidence="4">Transmembrane protein</fullName>
    </recommendedName>
</protein>
<dbReference type="EMBL" id="CCKQ01019715">
    <property type="protein sequence ID" value="CDW91746.1"/>
    <property type="molecule type" value="Genomic_DNA"/>
</dbReference>